<name>A0A2T0S482_9ACTN</name>
<feature type="region of interest" description="Disordered" evidence="1">
    <location>
        <begin position="1"/>
        <end position="31"/>
    </location>
</feature>
<dbReference type="OrthoDB" id="3277249at2"/>
<accession>A0A2T0S482</accession>
<evidence type="ECO:0000256" key="2">
    <source>
        <dbReference type="SAM" id="Phobius"/>
    </source>
</evidence>
<protein>
    <submittedName>
        <fullName evidence="3">Uncharacterized protein</fullName>
    </submittedName>
</protein>
<feature type="transmembrane region" description="Helical" evidence="2">
    <location>
        <begin position="277"/>
        <end position="304"/>
    </location>
</feature>
<feature type="transmembrane region" description="Helical" evidence="2">
    <location>
        <begin position="466"/>
        <end position="487"/>
    </location>
</feature>
<dbReference type="RefSeq" id="WP_106127694.1">
    <property type="nucleotide sequence ID" value="NZ_PVZG01000008.1"/>
</dbReference>
<feature type="transmembrane region" description="Helical" evidence="2">
    <location>
        <begin position="74"/>
        <end position="93"/>
    </location>
</feature>
<sequence length="590" mass="62391">MLDNLIGQSVSDSATPAPRRTAPQDAATAAPEDARSVTVSWLHRGISLAAVMGLVVGMRTFWNGHALAHPGLAFALTCCYLLMLGAAVLALCLSSGRSLAKLDGAVLAVAIAIKVVGAWPNLVGDRALIVDEGMLMDGATRALAAGHNPYLATWEGIDPNLPTQLMDGRTVFDFGYPPFGAMLGAVVQRLIPSVPGIVVLAWLALFATAIMIFWAAPVPLRPLSTLGLLGLGTLTIYANNAYPSLIALPFLCLAAWRWTAIGRGGRLGRNGTVQAVALGLACSTHQLGWFLALFLVVGLAVLRLGELPLRTTTAVLFRYGATALAAFFLVSAPFLIAAPEAWLTGIFEPLLQHAVPHGQGLSGLTHYVIGGSGALDYYGRASMLLLAALLIAFAVHLRTIGPAAVVLPWLVFMVSTRSQDGYWVLTMPLWIVAVCTTPRSDFAGAFRFRLPERIRAALPAGSLRPLGILATVALFLPTVACVGVAVATRQPLDMYVSAPVSPGQTVRTLTVEVRNRSTGELTPHFAVTTDVTIAEFWIIQRGPSVLAPSTSATYTLVPPAKTWKAPKEAPAVLRAVSDRPQTLSSVRLLG</sequence>
<feature type="transmembrane region" description="Helical" evidence="2">
    <location>
        <begin position="316"/>
        <end position="338"/>
    </location>
</feature>
<comment type="caution">
    <text evidence="3">The sequence shown here is derived from an EMBL/GenBank/DDBJ whole genome shotgun (WGS) entry which is preliminary data.</text>
</comment>
<reference evidence="3 4" key="1">
    <citation type="submission" date="2018-03" db="EMBL/GenBank/DDBJ databases">
        <title>Genomic Encyclopedia of Archaeal and Bacterial Type Strains, Phase II (KMG-II): from individual species to whole genera.</title>
        <authorList>
            <person name="Goeker M."/>
        </authorList>
    </citation>
    <scope>NUCLEOTIDE SEQUENCE [LARGE SCALE GENOMIC DNA]</scope>
    <source>
        <strain evidence="3 4">DSM 45348</strain>
    </source>
</reference>
<dbReference type="EMBL" id="PVZG01000008">
    <property type="protein sequence ID" value="PRY28234.1"/>
    <property type="molecule type" value="Genomic_DNA"/>
</dbReference>
<feature type="compositionally biased region" description="Polar residues" evidence="1">
    <location>
        <begin position="1"/>
        <end position="14"/>
    </location>
</feature>
<proteinExistence type="predicted"/>
<evidence type="ECO:0000256" key="1">
    <source>
        <dbReference type="SAM" id="MobiDB-lite"/>
    </source>
</evidence>
<dbReference type="Proteomes" id="UP000239209">
    <property type="component" value="Unassembled WGS sequence"/>
</dbReference>
<feature type="transmembrane region" description="Helical" evidence="2">
    <location>
        <begin position="45"/>
        <end position="62"/>
    </location>
</feature>
<feature type="transmembrane region" description="Helical" evidence="2">
    <location>
        <begin position="197"/>
        <end position="216"/>
    </location>
</feature>
<keyword evidence="2" id="KW-0812">Transmembrane</keyword>
<organism evidence="3 4">
    <name type="scientific">Pseudosporangium ferrugineum</name>
    <dbReference type="NCBI Taxonomy" id="439699"/>
    <lineage>
        <taxon>Bacteria</taxon>
        <taxon>Bacillati</taxon>
        <taxon>Actinomycetota</taxon>
        <taxon>Actinomycetes</taxon>
        <taxon>Micromonosporales</taxon>
        <taxon>Micromonosporaceae</taxon>
        <taxon>Pseudosporangium</taxon>
    </lineage>
</organism>
<dbReference type="AlphaFoldDB" id="A0A2T0S482"/>
<gene>
    <name evidence="3" type="ORF">CLV70_10826</name>
</gene>
<keyword evidence="4" id="KW-1185">Reference proteome</keyword>
<feature type="transmembrane region" description="Helical" evidence="2">
    <location>
        <begin position="236"/>
        <end position="256"/>
    </location>
</feature>
<evidence type="ECO:0000313" key="3">
    <source>
        <dbReference type="EMBL" id="PRY28234.1"/>
    </source>
</evidence>
<keyword evidence="2" id="KW-0472">Membrane</keyword>
<evidence type="ECO:0000313" key="4">
    <source>
        <dbReference type="Proteomes" id="UP000239209"/>
    </source>
</evidence>
<keyword evidence="2" id="KW-1133">Transmembrane helix</keyword>
<feature type="transmembrane region" description="Helical" evidence="2">
    <location>
        <begin position="384"/>
        <end position="410"/>
    </location>
</feature>